<evidence type="ECO:0000313" key="3">
    <source>
        <dbReference type="Proteomes" id="UP000317763"/>
    </source>
</evidence>
<dbReference type="InterPro" id="IPR004485">
    <property type="entry name" value="Cobalamin_biosynth_CobD/CbiB"/>
</dbReference>
<dbReference type="GO" id="GO:0048472">
    <property type="term" value="F:threonine-phosphate decarboxylase activity"/>
    <property type="evidence" value="ECO:0007669"/>
    <property type="project" value="InterPro"/>
</dbReference>
<dbReference type="UniPathway" id="UPA00148"/>
<dbReference type="AlphaFoldDB" id="A0A554XD45"/>
<dbReference type="PANTHER" id="PTHR38684:SF1">
    <property type="entry name" value="PROTEIN AMPE"/>
    <property type="match status" value="1"/>
</dbReference>
<dbReference type="InterPro" id="IPR052966">
    <property type="entry name" value="Beta-lactamase_Reg"/>
</dbReference>
<dbReference type="STRING" id="307486.GCA_000807215_00627"/>
<accession>A0A554XD45</accession>
<dbReference type="OrthoDB" id="8533534at2"/>
<feature type="transmembrane region" description="Helical" evidence="1">
    <location>
        <begin position="48"/>
        <end position="68"/>
    </location>
</feature>
<sequence>MTFFAVLLALVLDQARRPGADAVWHGPMGAWAAWVQHQFDAGHPRQGWLVWGLAVGVPVLAVTAVYLALAAVSGLLAFAWTVAVLYATLGFRQFSHHFTAIRAALESGDEARARALFAEWSGAPAVDWPREELLRRVIAQAVLCAHRHVLGVLGWFVVLAALGLGPAGAVLYRAASWLAQQWPLDAPRPAVVSESVARATARAWCGIDALPARLTVLGFAVVGHFEEALERWRAHATAWWEPSDALLLAVAGGAMQMRLWPRAPADEGDRAEGAAPQLAHLASTVGLVWRSVVLWLLVLALALLARIF</sequence>
<gene>
    <name evidence="2" type="ORF">Ttaiw_00330</name>
</gene>
<reference evidence="2 3" key="1">
    <citation type="submission" date="2019-07" db="EMBL/GenBank/DDBJ databases">
        <title>Tepidimonas taiwanensis I1-1 draft genome.</title>
        <authorList>
            <person name="Da Costa M.S."/>
            <person name="Froufe H.J.C."/>
            <person name="Egas C."/>
            <person name="Albuquerque L."/>
        </authorList>
    </citation>
    <scope>NUCLEOTIDE SEQUENCE [LARGE SCALE GENOMIC DNA]</scope>
    <source>
        <strain evidence="2 3">I1-1</strain>
    </source>
</reference>
<dbReference type="Proteomes" id="UP000317763">
    <property type="component" value="Unassembled WGS sequence"/>
</dbReference>
<dbReference type="GO" id="GO:0005886">
    <property type="term" value="C:plasma membrane"/>
    <property type="evidence" value="ECO:0007669"/>
    <property type="project" value="TreeGrafter"/>
</dbReference>
<keyword evidence="1" id="KW-1133">Transmembrane helix</keyword>
<dbReference type="GO" id="GO:0046677">
    <property type="term" value="P:response to antibiotic"/>
    <property type="evidence" value="ECO:0007669"/>
    <property type="project" value="TreeGrafter"/>
</dbReference>
<dbReference type="GO" id="GO:0009236">
    <property type="term" value="P:cobalamin biosynthetic process"/>
    <property type="evidence" value="ECO:0007669"/>
    <property type="project" value="UniProtKB-UniPathway"/>
</dbReference>
<keyword evidence="3" id="KW-1185">Reference proteome</keyword>
<comment type="caution">
    <text evidence="2">The sequence shown here is derived from an EMBL/GenBank/DDBJ whole genome shotgun (WGS) entry which is preliminary data.</text>
</comment>
<dbReference type="PANTHER" id="PTHR38684">
    <property type="entry name" value="PROTEIN AMPE"/>
    <property type="match status" value="1"/>
</dbReference>
<feature type="transmembrane region" description="Helical" evidence="1">
    <location>
        <begin position="287"/>
        <end position="307"/>
    </location>
</feature>
<evidence type="ECO:0000256" key="1">
    <source>
        <dbReference type="SAM" id="Phobius"/>
    </source>
</evidence>
<evidence type="ECO:0000313" key="2">
    <source>
        <dbReference type="EMBL" id="TSE33757.1"/>
    </source>
</evidence>
<keyword evidence="1" id="KW-0472">Membrane</keyword>
<proteinExistence type="predicted"/>
<protein>
    <submittedName>
        <fullName evidence="2">CobD/Cbib protein</fullName>
    </submittedName>
</protein>
<name>A0A554XD45_9BURK</name>
<dbReference type="EMBL" id="VJOM01000002">
    <property type="protein sequence ID" value="TSE33757.1"/>
    <property type="molecule type" value="Genomic_DNA"/>
</dbReference>
<feature type="transmembrane region" description="Helical" evidence="1">
    <location>
        <begin position="152"/>
        <end position="172"/>
    </location>
</feature>
<keyword evidence="1" id="KW-0812">Transmembrane</keyword>
<feature type="transmembrane region" description="Helical" evidence="1">
    <location>
        <begin position="75"/>
        <end position="94"/>
    </location>
</feature>
<dbReference type="RefSeq" id="WP_043699131.1">
    <property type="nucleotide sequence ID" value="NZ_CP083911.1"/>
</dbReference>
<dbReference type="Pfam" id="PF03186">
    <property type="entry name" value="CobD_Cbib"/>
    <property type="match status" value="1"/>
</dbReference>
<organism evidence="2 3">
    <name type="scientific">Tepidimonas taiwanensis</name>
    <dbReference type="NCBI Taxonomy" id="307486"/>
    <lineage>
        <taxon>Bacteria</taxon>
        <taxon>Pseudomonadati</taxon>
        <taxon>Pseudomonadota</taxon>
        <taxon>Betaproteobacteria</taxon>
        <taxon>Burkholderiales</taxon>
        <taxon>Tepidimonas</taxon>
    </lineage>
</organism>